<reference evidence="1" key="1">
    <citation type="submission" date="2021-06" db="EMBL/GenBank/DDBJ databases">
        <title>Parelaphostrongylus tenuis whole genome reference sequence.</title>
        <authorList>
            <person name="Garwood T.J."/>
            <person name="Larsen P.A."/>
            <person name="Fountain-Jones N.M."/>
            <person name="Garbe J.R."/>
            <person name="Macchietto M.G."/>
            <person name="Kania S.A."/>
            <person name="Gerhold R.W."/>
            <person name="Richards J.E."/>
            <person name="Wolf T.M."/>
        </authorList>
    </citation>
    <scope>NUCLEOTIDE SEQUENCE</scope>
    <source>
        <strain evidence="1">MNPRO001-30</strain>
        <tissue evidence="1">Meninges</tissue>
    </source>
</reference>
<dbReference type="AlphaFoldDB" id="A0AAD5MQM5"/>
<proteinExistence type="predicted"/>
<comment type="caution">
    <text evidence="1">The sequence shown here is derived from an EMBL/GenBank/DDBJ whole genome shotgun (WGS) entry which is preliminary data.</text>
</comment>
<organism evidence="1 2">
    <name type="scientific">Parelaphostrongylus tenuis</name>
    <name type="common">Meningeal worm</name>
    <dbReference type="NCBI Taxonomy" id="148309"/>
    <lineage>
        <taxon>Eukaryota</taxon>
        <taxon>Metazoa</taxon>
        <taxon>Ecdysozoa</taxon>
        <taxon>Nematoda</taxon>
        <taxon>Chromadorea</taxon>
        <taxon>Rhabditida</taxon>
        <taxon>Rhabditina</taxon>
        <taxon>Rhabditomorpha</taxon>
        <taxon>Strongyloidea</taxon>
        <taxon>Metastrongylidae</taxon>
        <taxon>Parelaphostrongylus</taxon>
    </lineage>
</organism>
<dbReference type="EMBL" id="JAHQIW010001261">
    <property type="protein sequence ID" value="KAJ1351919.1"/>
    <property type="molecule type" value="Genomic_DNA"/>
</dbReference>
<keyword evidence="2" id="KW-1185">Reference proteome</keyword>
<sequence length="243" mass="25880">MLPPAISSALAMKKLVEEKLQAGMDVHAKIASHLIGLFMLLLLDTISTVLGCEIMPAGQGPSPSLGSLCLLPWFTVKTQQLPPCSGAQGFVQRLVMQTVLDVLERQARRAFLPDAVISTILDQLTVNIRYEPLNCPSAANPADETVTDANSPSCNIVDNTVTSICTVQGHVNKKCEATTAEVTVMPISGAPLTISGTLSTTNIIMAKWSNMMWQNVLNRALRMLASGPFASHFSTAFGSIGGN</sequence>
<evidence type="ECO:0000313" key="1">
    <source>
        <dbReference type="EMBL" id="KAJ1351919.1"/>
    </source>
</evidence>
<name>A0AAD5MQM5_PARTN</name>
<gene>
    <name evidence="1" type="ORF">KIN20_008096</name>
</gene>
<protein>
    <submittedName>
        <fullName evidence="1">Uncharacterized protein</fullName>
    </submittedName>
</protein>
<accession>A0AAD5MQM5</accession>
<evidence type="ECO:0000313" key="2">
    <source>
        <dbReference type="Proteomes" id="UP001196413"/>
    </source>
</evidence>
<dbReference type="Proteomes" id="UP001196413">
    <property type="component" value="Unassembled WGS sequence"/>
</dbReference>